<dbReference type="EMBL" id="JAULSW010000004">
    <property type="protein sequence ID" value="KAK3385014.1"/>
    <property type="molecule type" value="Genomic_DNA"/>
</dbReference>
<dbReference type="Proteomes" id="UP001285441">
    <property type="component" value="Unassembled WGS sequence"/>
</dbReference>
<gene>
    <name evidence="1" type="ORF">B0H63DRAFT_176743</name>
</gene>
<evidence type="ECO:0000313" key="2">
    <source>
        <dbReference type="Proteomes" id="UP001285441"/>
    </source>
</evidence>
<sequence length="240" mass="26002">MGALDGGHSQSTSWLAGYLIEKAPEGCCIKVVASALAEKEGAVEGEMRPAVLCCAVLWSVVLAGPNVWSRDAGCRNGQVGLLEAIPGLSAHSLFAEAALRISDLSELDHPRADCASRLRPRMHAMQNCLLEWFFWGAENAVKVSGKPRNDKDRSRVAFVSQAGTQCCRQSDRQGKTCERKQPRLIRPGCPLTLLGWAEGTGGIRFRPAMECVWISARWMKVSSTSEANVASHGKCCCEGR</sequence>
<accession>A0AAE0TZF6</accession>
<reference evidence="1" key="1">
    <citation type="journal article" date="2023" name="Mol. Phylogenet. Evol.">
        <title>Genome-scale phylogeny and comparative genomics of the fungal order Sordariales.</title>
        <authorList>
            <person name="Hensen N."/>
            <person name="Bonometti L."/>
            <person name="Westerberg I."/>
            <person name="Brannstrom I.O."/>
            <person name="Guillou S."/>
            <person name="Cros-Aarteil S."/>
            <person name="Calhoun S."/>
            <person name="Haridas S."/>
            <person name="Kuo A."/>
            <person name="Mondo S."/>
            <person name="Pangilinan J."/>
            <person name="Riley R."/>
            <person name="LaButti K."/>
            <person name="Andreopoulos B."/>
            <person name="Lipzen A."/>
            <person name="Chen C."/>
            <person name="Yan M."/>
            <person name="Daum C."/>
            <person name="Ng V."/>
            <person name="Clum A."/>
            <person name="Steindorff A."/>
            <person name="Ohm R.A."/>
            <person name="Martin F."/>
            <person name="Silar P."/>
            <person name="Natvig D.O."/>
            <person name="Lalanne C."/>
            <person name="Gautier V."/>
            <person name="Ament-Velasquez S.L."/>
            <person name="Kruys A."/>
            <person name="Hutchinson M.I."/>
            <person name="Powell A.J."/>
            <person name="Barry K."/>
            <person name="Miller A.N."/>
            <person name="Grigoriev I.V."/>
            <person name="Debuchy R."/>
            <person name="Gladieux P."/>
            <person name="Hiltunen Thoren M."/>
            <person name="Johannesson H."/>
        </authorList>
    </citation>
    <scope>NUCLEOTIDE SEQUENCE</scope>
    <source>
        <strain evidence="1">CBS 232.78</strain>
    </source>
</reference>
<name>A0AAE0TZF6_9PEZI</name>
<organism evidence="1 2">
    <name type="scientific">Podospora didyma</name>
    <dbReference type="NCBI Taxonomy" id="330526"/>
    <lineage>
        <taxon>Eukaryota</taxon>
        <taxon>Fungi</taxon>
        <taxon>Dikarya</taxon>
        <taxon>Ascomycota</taxon>
        <taxon>Pezizomycotina</taxon>
        <taxon>Sordariomycetes</taxon>
        <taxon>Sordariomycetidae</taxon>
        <taxon>Sordariales</taxon>
        <taxon>Podosporaceae</taxon>
        <taxon>Podospora</taxon>
    </lineage>
</organism>
<proteinExistence type="predicted"/>
<comment type="caution">
    <text evidence="1">The sequence shown here is derived from an EMBL/GenBank/DDBJ whole genome shotgun (WGS) entry which is preliminary data.</text>
</comment>
<protein>
    <submittedName>
        <fullName evidence="1">Uncharacterized protein</fullName>
    </submittedName>
</protein>
<reference evidence="1" key="2">
    <citation type="submission" date="2023-06" db="EMBL/GenBank/DDBJ databases">
        <authorList>
            <consortium name="Lawrence Berkeley National Laboratory"/>
            <person name="Haridas S."/>
            <person name="Hensen N."/>
            <person name="Bonometti L."/>
            <person name="Westerberg I."/>
            <person name="Brannstrom I.O."/>
            <person name="Guillou S."/>
            <person name="Cros-Aarteil S."/>
            <person name="Calhoun S."/>
            <person name="Kuo A."/>
            <person name="Mondo S."/>
            <person name="Pangilinan J."/>
            <person name="Riley R."/>
            <person name="LaButti K."/>
            <person name="Andreopoulos B."/>
            <person name="Lipzen A."/>
            <person name="Chen C."/>
            <person name="Yanf M."/>
            <person name="Daum C."/>
            <person name="Ng V."/>
            <person name="Clum A."/>
            <person name="Steindorff A."/>
            <person name="Ohm R."/>
            <person name="Martin F."/>
            <person name="Silar P."/>
            <person name="Natvig D."/>
            <person name="Lalanne C."/>
            <person name="Gautier V."/>
            <person name="Ament-velasquez S.L."/>
            <person name="Kruys A."/>
            <person name="Hutchinson M.I."/>
            <person name="Powell A.J."/>
            <person name="Barry K."/>
            <person name="Miller A.N."/>
            <person name="Grigoriev I.V."/>
            <person name="Debuchy R."/>
            <person name="Gladieux P."/>
            <person name="Thoren M.H."/>
            <person name="Johannesson H."/>
        </authorList>
    </citation>
    <scope>NUCLEOTIDE SEQUENCE</scope>
    <source>
        <strain evidence="1">CBS 232.78</strain>
    </source>
</reference>
<keyword evidence="2" id="KW-1185">Reference proteome</keyword>
<dbReference type="AlphaFoldDB" id="A0AAE0TZF6"/>
<evidence type="ECO:0000313" key="1">
    <source>
        <dbReference type="EMBL" id="KAK3385014.1"/>
    </source>
</evidence>